<dbReference type="CDD" id="cd06261">
    <property type="entry name" value="TM_PBP2"/>
    <property type="match status" value="1"/>
</dbReference>
<dbReference type="EMBL" id="DXFW01000004">
    <property type="protein sequence ID" value="HIX04882.1"/>
    <property type="molecule type" value="Genomic_DNA"/>
</dbReference>
<evidence type="ECO:0000256" key="6">
    <source>
        <dbReference type="ARBA" id="ARBA00023136"/>
    </source>
</evidence>
<feature type="transmembrane region" description="Helical" evidence="7">
    <location>
        <begin position="109"/>
        <end position="126"/>
    </location>
</feature>
<evidence type="ECO:0000256" key="2">
    <source>
        <dbReference type="ARBA" id="ARBA00022448"/>
    </source>
</evidence>
<dbReference type="InterPro" id="IPR051393">
    <property type="entry name" value="ABC_transporter_permease"/>
</dbReference>
<dbReference type="GO" id="GO:0005886">
    <property type="term" value="C:plasma membrane"/>
    <property type="evidence" value="ECO:0007669"/>
    <property type="project" value="UniProtKB-SubCell"/>
</dbReference>
<keyword evidence="4 7" id="KW-0812">Transmembrane</keyword>
<feature type="domain" description="ABC transmembrane type-1" evidence="8">
    <location>
        <begin position="72"/>
        <end position="283"/>
    </location>
</feature>
<dbReference type="GO" id="GO:0055085">
    <property type="term" value="P:transmembrane transport"/>
    <property type="evidence" value="ECO:0007669"/>
    <property type="project" value="InterPro"/>
</dbReference>
<organism evidence="9 10">
    <name type="scientific">Candidatus Allofournierella pullicola</name>
    <dbReference type="NCBI Taxonomy" id="2838596"/>
    <lineage>
        <taxon>Bacteria</taxon>
        <taxon>Bacillati</taxon>
        <taxon>Bacillota</taxon>
        <taxon>Clostridia</taxon>
        <taxon>Eubacteriales</taxon>
        <taxon>Oscillospiraceae</taxon>
        <taxon>Allofournierella</taxon>
    </lineage>
</organism>
<comment type="caution">
    <text evidence="9">The sequence shown here is derived from an EMBL/GenBank/DDBJ whole genome shotgun (WGS) entry which is preliminary data.</text>
</comment>
<dbReference type="InterPro" id="IPR000515">
    <property type="entry name" value="MetI-like"/>
</dbReference>
<keyword evidence="3" id="KW-1003">Cell membrane</keyword>
<feature type="transmembrane region" description="Helical" evidence="7">
    <location>
        <begin position="210"/>
        <end position="230"/>
    </location>
</feature>
<evidence type="ECO:0000256" key="1">
    <source>
        <dbReference type="ARBA" id="ARBA00004651"/>
    </source>
</evidence>
<dbReference type="SUPFAM" id="SSF161098">
    <property type="entry name" value="MetI-like"/>
    <property type="match status" value="1"/>
</dbReference>
<reference evidence="9" key="1">
    <citation type="journal article" date="2021" name="PeerJ">
        <title>Extensive microbial diversity within the chicken gut microbiome revealed by metagenomics and culture.</title>
        <authorList>
            <person name="Gilroy R."/>
            <person name="Ravi A."/>
            <person name="Getino M."/>
            <person name="Pursley I."/>
            <person name="Horton D.L."/>
            <person name="Alikhan N.F."/>
            <person name="Baker D."/>
            <person name="Gharbi K."/>
            <person name="Hall N."/>
            <person name="Watson M."/>
            <person name="Adriaenssens E.M."/>
            <person name="Foster-Nyarko E."/>
            <person name="Jarju S."/>
            <person name="Secka A."/>
            <person name="Antonio M."/>
            <person name="Oren A."/>
            <person name="Chaudhuri R.R."/>
            <person name="La Ragione R."/>
            <person name="Hildebrand F."/>
            <person name="Pallen M.J."/>
        </authorList>
    </citation>
    <scope>NUCLEOTIDE SEQUENCE</scope>
    <source>
        <strain evidence="9">2239</strain>
    </source>
</reference>
<evidence type="ECO:0000313" key="10">
    <source>
        <dbReference type="Proteomes" id="UP000824193"/>
    </source>
</evidence>
<dbReference type="Gene3D" id="1.10.3720.10">
    <property type="entry name" value="MetI-like"/>
    <property type="match status" value="1"/>
</dbReference>
<evidence type="ECO:0000256" key="4">
    <source>
        <dbReference type="ARBA" id="ARBA00022692"/>
    </source>
</evidence>
<proteinExistence type="predicted"/>
<protein>
    <submittedName>
        <fullName evidence="9">Sugar ABC transporter permease</fullName>
    </submittedName>
</protein>
<keyword evidence="2" id="KW-0813">Transport</keyword>
<evidence type="ECO:0000259" key="8">
    <source>
        <dbReference type="PROSITE" id="PS50928"/>
    </source>
</evidence>
<dbReference type="InterPro" id="IPR035906">
    <property type="entry name" value="MetI-like_sf"/>
</dbReference>
<feature type="transmembrane region" description="Helical" evidence="7">
    <location>
        <begin position="262"/>
        <end position="282"/>
    </location>
</feature>
<keyword evidence="6 7" id="KW-0472">Membrane</keyword>
<feature type="transmembrane region" description="Helical" evidence="7">
    <location>
        <begin position="76"/>
        <end position="97"/>
    </location>
</feature>
<reference evidence="9" key="2">
    <citation type="submission" date="2021-04" db="EMBL/GenBank/DDBJ databases">
        <authorList>
            <person name="Gilroy R."/>
        </authorList>
    </citation>
    <scope>NUCLEOTIDE SEQUENCE</scope>
    <source>
        <strain evidence="9">2239</strain>
    </source>
</reference>
<dbReference type="AlphaFoldDB" id="A0A9D1V2I4"/>
<name>A0A9D1V2I4_9FIRM</name>
<gene>
    <name evidence="9" type="ORF">H9865_02040</name>
</gene>
<sequence>MKKKFLLREDTLTDFIITLPGLALYTLLFMVPVVMGFFYSLTDWNGISKKFNIVWFSNYAALLKDTRFAGTVKFTVYYTVLLILCVVLISLTTALVLNSRIKGGNFFRSVFFFPAVLSLMTVGLIFKELYYRVLPLVGDWLNIPALQTNILANEDLAIYGILFANVWTACAIPTLLFYAGLKNVPVDLYEAADIDGATAFQKFRRITLPFLIPTFSMVFILQLKAGLSVFDYVLSITGGGPGGATESIGTIIYNTAFTDRRFGYATAESVVLFMIIAVISLIQVRATRGKEVTV</sequence>
<evidence type="ECO:0000256" key="7">
    <source>
        <dbReference type="SAM" id="Phobius"/>
    </source>
</evidence>
<dbReference type="PANTHER" id="PTHR30193">
    <property type="entry name" value="ABC TRANSPORTER PERMEASE PROTEIN"/>
    <property type="match status" value="1"/>
</dbReference>
<accession>A0A9D1V2I4</accession>
<evidence type="ECO:0000313" key="9">
    <source>
        <dbReference type="EMBL" id="HIX04882.1"/>
    </source>
</evidence>
<dbReference type="Proteomes" id="UP000824193">
    <property type="component" value="Unassembled WGS sequence"/>
</dbReference>
<evidence type="ECO:0000256" key="5">
    <source>
        <dbReference type="ARBA" id="ARBA00022989"/>
    </source>
</evidence>
<dbReference type="PROSITE" id="PS50928">
    <property type="entry name" value="ABC_TM1"/>
    <property type="match status" value="1"/>
</dbReference>
<evidence type="ECO:0000256" key="3">
    <source>
        <dbReference type="ARBA" id="ARBA00022475"/>
    </source>
</evidence>
<feature type="transmembrane region" description="Helical" evidence="7">
    <location>
        <begin position="156"/>
        <end position="179"/>
    </location>
</feature>
<feature type="transmembrane region" description="Helical" evidence="7">
    <location>
        <begin position="12"/>
        <end position="39"/>
    </location>
</feature>
<keyword evidence="5 7" id="KW-1133">Transmembrane helix</keyword>
<dbReference type="PANTHER" id="PTHR30193:SF37">
    <property type="entry name" value="INNER MEMBRANE ABC TRANSPORTER PERMEASE PROTEIN YCJO"/>
    <property type="match status" value="1"/>
</dbReference>
<comment type="subcellular location">
    <subcellularLocation>
        <location evidence="1">Cell membrane</location>
        <topology evidence="1">Multi-pass membrane protein</topology>
    </subcellularLocation>
</comment>